<comment type="caution">
    <text evidence="3">The sequence shown here is derived from an EMBL/GenBank/DDBJ whole genome shotgun (WGS) entry which is preliminary data.</text>
</comment>
<name>A0AB34FE79_9HYPO</name>
<dbReference type="InterPro" id="IPR013320">
    <property type="entry name" value="ConA-like_dom_sf"/>
</dbReference>
<feature type="signal peptide" evidence="1">
    <location>
        <begin position="1"/>
        <end position="21"/>
    </location>
</feature>
<dbReference type="AlphaFoldDB" id="A0AB34FE79"/>
<dbReference type="Proteomes" id="UP001163105">
    <property type="component" value="Unassembled WGS sequence"/>
</dbReference>
<accession>A0AB34FE79</accession>
<protein>
    <submittedName>
        <fullName evidence="3">Cell wall glucanosyltransferase Mwg1</fullName>
    </submittedName>
</protein>
<feature type="domain" description="GH16" evidence="2">
    <location>
        <begin position="61"/>
        <end position="120"/>
    </location>
</feature>
<dbReference type="GO" id="GO:0005975">
    <property type="term" value="P:carbohydrate metabolic process"/>
    <property type="evidence" value="ECO:0007669"/>
    <property type="project" value="InterPro"/>
</dbReference>
<dbReference type="Pfam" id="PF00722">
    <property type="entry name" value="Glyco_hydro_16"/>
    <property type="match status" value="1"/>
</dbReference>
<keyword evidence="4" id="KW-1185">Reference proteome</keyword>
<proteinExistence type="predicted"/>
<dbReference type="InterPro" id="IPR000757">
    <property type="entry name" value="Beta-glucanase-like"/>
</dbReference>
<reference evidence="3" key="1">
    <citation type="submission" date="2023-01" db="EMBL/GenBank/DDBJ databases">
        <title>The growth and conidiation of Purpureocillium lavendulum are regulated by nitrogen source and histone H3K14 acetylation.</title>
        <authorList>
            <person name="Tang P."/>
            <person name="Han J."/>
            <person name="Zhang C."/>
            <person name="Tang P."/>
            <person name="Qi F."/>
            <person name="Zhang K."/>
            <person name="Liang L."/>
        </authorList>
    </citation>
    <scope>NUCLEOTIDE SEQUENCE</scope>
    <source>
        <strain evidence="3">YMF1.00683</strain>
    </source>
</reference>
<organism evidence="3 4">
    <name type="scientific">Purpureocillium lavendulum</name>
    <dbReference type="NCBI Taxonomy" id="1247861"/>
    <lineage>
        <taxon>Eukaryota</taxon>
        <taxon>Fungi</taxon>
        <taxon>Dikarya</taxon>
        <taxon>Ascomycota</taxon>
        <taxon>Pezizomycotina</taxon>
        <taxon>Sordariomycetes</taxon>
        <taxon>Hypocreomycetidae</taxon>
        <taxon>Hypocreales</taxon>
        <taxon>Ophiocordycipitaceae</taxon>
        <taxon>Purpureocillium</taxon>
    </lineage>
</organism>
<gene>
    <name evidence="3" type="ORF">O9K51_10508</name>
</gene>
<sequence length="147" mass="15470">MMSNVFSAAAVVRAASSLVSAQTSTLCNPLKKTCPADTAFGGTTTCDFTKGACSTFDLADGTNLKYDSQGAVFTITKDSDAPTIHTDKYIFFGKVEVVVQAAPGVGIVTSAVLLSDDLDEARLDAAAGFEIDRIDRFRALIDRLVSC</sequence>
<evidence type="ECO:0000313" key="3">
    <source>
        <dbReference type="EMBL" id="KAJ6436971.1"/>
    </source>
</evidence>
<evidence type="ECO:0000259" key="2">
    <source>
        <dbReference type="Pfam" id="PF00722"/>
    </source>
</evidence>
<dbReference type="SUPFAM" id="SSF49899">
    <property type="entry name" value="Concanavalin A-like lectins/glucanases"/>
    <property type="match status" value="1"/>
</dbReference>
<keyword evidence="1" id="KW-0732">Signal</keyword>
<evidence type="ECO:0000256" key="1">
    <source>
        <dbReference type="SAM" id="SignalP"/>
    </source>
</evidence>
<dbReference type="Gene3D" id="2.60.120.200">
    <property type="match status" value="1"/>
</dbReference>
<feature type="chain" id="PRO_5044255870" evidence="1">
    <location>
        <begin position="22"/>
        <end position="147"/>
    </location>
</feature>
<dbReference type="EMBL" id="JAQHRD010000015">
    <property type="protein sequence ID" value="KAJ6436971.1"/>
    <property type="molecule type" value="Genomic_DNA"/>
</dbReference>
<evidence type="ECO:0000313" key="4">
    <source>
        <dbReference type="Proteomes" id="UP001163105"/>
    </source>
</evidence>
<dbReference type="GO" id="GO:0004553">
    <property type="term" value="F:hydrolase activity, hydrolyzing O-glycosyl compounds"/>
    <property type="evidence" value="ECO:0007669"/>
    <property type="project" value="InterPro"/>
</dbReference>